<dbReference type="SUPFAM" id="SSF52279">
    <property type="entry name" value="Beta-D-glucan exohydrolase, C-terminal domain"/>
    <property type="match status" value="1"/>
</dbReference>
<dbReference type="AlphaFoldDB" id="A0A1J1DYN7"/>
<dbReference type="Gene3D" id="3.20.20.300">
    <property type="entry name" value="Glycoside hydrolase, family 3, N-terminal domain"/>
    <property type="match status" value="1"/>
</dbReference>
<evidence type="ECO:0000259" key="9">
    <source>
        <dbReference type="Pfam" id="PF01915"/>
    </source>
</evidence>
<dbReference type="GO" id="GO:0004563">
    <property type="term" value="F:beta-N-acetylhexosaminidase activity"/>
    <property type="evidence" value="ECO:0007669"/>
    <property type="project" value="UniProtKB-EC"/>
</dbReference>
<dbReference type="Pfam" id="PF00144">
    <property type="entry name" value="Beta-lactamase"/>
    <property type="match status" value="1"/>
</dbReference>
<reference evidence="10 11" key="1">
    <citation type="submission" date="2014-03" db="EMBL/GenBank/DDBJ databases">
        <title>complete genome sequence of Flavobacteriaceae bacterium JBKA-6.</title>
        <authorList>
            <person name="Takano T."/>
            <person name="Nakamura Y."/>
            <person name="Takuma S."/>
            <person name="Yasuike M."/>
            <person name="Matsuyama T."/>
            <person name="Sakai T."/>
            <person name="Fujiwara A."/>
            <person name="Kimoto K."/>
            <person name="Fukuda Y."/>
            <person name="Kondo H."/>
            <person name="Hirono I."/>
            <person name="Nakayasu C."/>
        </authorList>
    </citation>
    <scope>NUCLEOTIDE SEQUENCE [LARGE SCALE GENOMIC DNA]</scope>
    <source>
        <strain evidence="10 11">JBKA-6</strain>
    </source>
</reference>
<evidence type="ECO:0000256" key="2">
    <source>
        <dbReference type="ARBA" id="ARBA00005336"/>
    </source>
</evidence>
<dbReference type="SUPFAM" id="SSF56601">
    <property type="entry name" value="beta-lactamase/transpeptidase-like"/>
    <property type="match status" value="1"/>
</dbReference>
<evidence type="ECO:0000256" key="4">
    <source>
        <dbReference type="ARBA" id="ARBA00022801"/>
    </source>
</evidence>
<evidence type="ECO:0000313" key="10">
    <source>
        <dbReference type="EMBL" id="BAV95009.1"/>
    </source>
</evidence>
<evidence type="ECO:0000259" key="8">
    <source>
        <dbReference type="Pfam" id="PF00933"/>
    </source>
</evidence>
<dbReference type="SUPFAM" id="SSF51445">
    <property type="entry name" value="(Trans)glycosidases"/>
    <property type="match status" value="1"/>
</dbReference>
<name>A0A1J1DYN7_9FLAO</name>
<dbReference type="InterPro" id="IPR019800">
    <property type="entry name" value="Glyco_hydro_3_AS"/>
</dbReference>
<evidence type="ECO:0000259" key="7">
    <source>
        <dbReference type="Pfam" id="PF00144"/>
    </source>
</evidence>
<accession>A0A1J1DYN7</accession>
<dbReference type="Pfam" id="PF01915">
    <property type="entry name" value="Glyco_hydro_3_C"/>
    <property type="match status" value="1"/>
</dbReference>
<dbReference type="PANTHER" id="PTHR30480:SF13">
    <property type="entry name" value="BETA-HEXOSAMINIDASE"/>
    <property type="match status" value="1"/>
</dbReference>
<evidence type="ECO:0000256" key="1">
    <source>
        <dbReference type="ARBA" id="ARBA00001231"/>
    </source>
</evidence>
<dbReference type="EC" id="3.2.1.52" evidence="3"/>
<organism evidence="10 11">
    <name type="scientific">Ichthyobacterium seriolicida</name>
    <dbReference type="NCBI Taxonomy" id="242600"/>
    <lineage>
        <taxon>Bacteria</taxon>
        <taxon>Pseudomonadati</taxon>
        <taxon>Bacteroidota</taxon>
        <taxon>Flavobacteriia</taxon>
        <taxon>Flavobacteriales</taxon>
        <taxon>Ichthyobacteriaceae</taxon>
        <taxon>Ichthyobacterium</taxon>
    </lineage>
</organism>
<dbReference type="PANTHER" id="PTHR30480">
    <property type="entry name" value="BETA-HEXOSAMINIDASE-RELATED"/>
    <property type="match status" value="1"/>
</dbReference>
<dbReference type="GO" id="GO:0009254">
    <property type="term" value="P:peptidoglycan turnover"/>
    <property type="evidence" value="ECO:0007669"/>
    <property type="project" value="TreeGrafter"/>
</dbReference>
<dbReference type="InterPro" id="IPR001764">
    <property type="entry name" value="Glyco_hydro_3_N"/>
</dbReference>
<keyword evidence="5 6" id="KW-0326">Glycosidase</keyword>
<dbReference type="KEGG" id="ise:JBKA6_0996"/>
<dbReference type="Gene3D" id="3.40.710.10">
    <property type="entry name" value="DD-peptidase/beta-lactamase superfamily"/>
    <property type="match status" value="1"/>
</dbReference>
<dbReference type="PROSITE" id="PS00775">
    <property type="entry name" value="GLYCOSYL_HYDROL_F3"/>
    <property type="match status" value="1"/>
</dbReference>
<protein>
    <recommendedName>
        <fullName evidence="3">beta-N-acetylhexosaminidase</fullName>
        <ecNumber evidence="3">3.2.1.52</ecNumber>
    </recommendedName>
</protein>
<dbReference type="EMBL" id="AP014564">
    <property type="protein sequence ID" value="BAV95009.1"/>
    <property type="molecule type" value="Genomic_DNA"/>
</dbReference>
<dbReference type="InterPro" id="IPR036881">
    <property type="entry name" value="Glyco_hydro_3_C_sf"/>
</dbReference>
<proteinExistence type="inferred from homology"/>
<feature type="domain" description="Glycoside hydrolase family 3 C-terminal" evidence="9">
    <location>
        <begin position="405"/>
        <end position="564"/>
    </location>
</feature>
<dbReference type="PRINTS" id="PR00133">
    <property type="entry name" value="GLHYDRLASE3"/>
</dbReference>
<dbReference type="Proteomes" id="UP000243197">
    <property type="component" value="Chromosome"/>
</dbReference>
<sequence>MGLYQKNYMKKEITIIIIHLAFCLGIQAQNNNLSLMNPQSEMWADSILNTMTLNEKIGQLFIASVPSNWNKKQGEDLERLIEQHNIGGIIFFKGDIKDQAVLTNKIREKSKHPLFVSIDAEWGLSMRLNGAFAYPWAMTLGAINGEDLIYKMGKRIAYHCRLLGVNINFAPVADINTNPKNPVIGNRSFGSDKENVSKKCIAYVKGLQEIGVIASAKHFPGHGNTSKDSHVTLPVIDHDRDHLEHVELYPFKKSIDAGILSVMIGHLSVPSLDKTMPSSLSKEIINNMLKNEMAFGGLVVTDGLNMKAVSELYPKGELALKAFEAGNDILLMPDEIPTSIEVIRKAVEEKKISVRDLEYRVKKILMAKHFAGLNNKQTVNTQGLYEELNSPLDTALCYEMFKKAITVLKNQDDILPLKNVDEKIAMIQLDRDASSEEFKNFVYKYTSKVDTLKVDQKNLPEVLKKLKEYSKVLISIHKSSENPWKKYQVSNFEKEVIDRISEQNKVILSIFASPYSLLDFQQVKKVSALILGYQNTDFCQMLVPQVIFGAQPASGRLPVDIDEDFPVNSGIDLKSINRLGFNFPTNQRFDHRKLLKVDSLINSSIQDSVMPGCQLLVARNGEIVYEKAYGYHTYDKKVKVKTTDIYDLASITKVMSTGVITMKMVEEGKVKLFQTLGEIFTHINGIKNSDKDTINIREALCHFSKLPPSIKFYSKTLEDEKLYSKKKSKGYSLQVAQELFIADSYKDSIIKKIMDFPLLEKKKYKYSCIIFHLMKYHIEQVYGKSIDRVADEYFYSPIGSNTLTYNPLNKFPKEHIVPTENDTLFRKQLLRGYVHDETAALQGGLGGNAGLFSSAYDLSKMAQMLLQRGYYGGRQYINKLVFDEFNTVYFDRYDNRRAICFDKPPLEQDYEDRISKYSFGHYGYTGTVFWADPQEEIVYIFLSNRVNPTRYPNKLSQKNVRVNLRNIIYKSLEKW</sequence>
<dbReference type="OrthoDB" id="9805821at2"/>
<feature type="domain" description="Glycoside hydrolase family 3 N-terminal" evidence="8">
    <location>
        <begin position="52"/>
        <end position="365"/>
    </location>
</feature>
<dbReference type="InterPro" id="IPR017853">
    <property type="entry name" value="GH"/>
</dbReference>
<dbReference type="InterPro" id="IPR001466">
    <property type="entry name" value="Beta-lactam-related"/>
</dbReference>
<dbReference type="GO" id="GO:0005975">
    <property type="term" value="P:carbohydrate metabolic process"/>
    <property type="evidence" value="ECO:0007669"/>
    <property type="project" value="InterPro"/>
</dbReference>
<evidence type="ECO:0000256" key="6">
    <source>
        <dbReference type="RuleBase" id="RU361161"/>
    </source>
</evidence>
<gene>
    <name evidence="10" type="ORF">JBKA6_0996</name>
</gene>
<dbReference type="InterPro" id="IPR012338">
    <property type="entry name" value="Beta-lactam/transpept-like"/>
</dbReference>
<evidence type="ECO:0000313" key="11">
    <source>
        <dbReference type="Proteomes" id="UP000243197"/>
    </source>
</evidence>
<feature type="domain" description="Beta-lactamase-related" evidence="7">
    <location>
        <begin position="598"/>
        <end position="952"/>
    </location>
</feature>
<evidence type="ECO:0000256" key="5">
    <source>
        <dbReference type="ARBA" id="ARBA00023295"/>
    </source>
</evidence>
<dbReference type="InterPro" id="IPR002772">
    <property type="entry name" value="Glyco_hydro_3_C"/>
</dbReference>
<dbReference type="InterPro" id="IPR050226">
    <property type="entry name" value="NagZ_Beta-hexosaminidase"/>
</dbReference>
<comment type="similarity">
    <text evidence="2 6">Belongs to the glycosyl hydrolase 3 family.</text>
</comment>
<comment type="catalytic activity">
    <reaction evidence="1">
        <text>Hydrolysis of terminal non-reducing N-acetyl-D-hexosamine residues in N-acetyl-beta-D-hexosaminides.</text>
        <dbReference type="EC" id="3.2.1.52"/>
    </reaction>
</comment>
<dbReference type="Pfam" id="PF00933">
    <property type="entry name" value="Glyco_hydro_3"/>
    <property type="match status" value="1"/>
</dbReference>
<evidence type="ECO:0000256" key="3">
    <source>
        <dbReference type="ARBA" id="ARBA00012663"/>
    </source>
</evidence>
<keyword evidence="11" id="KW-1185">Reference proteome</keyword>
<keyword evidence="4 6" id="KW-0378">Hydrolase</keyword>
<dbReference type="Gene3D" id="3.40.50.1700">
    <property type="entry name" value="Glycoside hydrolase family 3 C-terminal domain"/>
    <property type="match status" value="1"/>
</dbReference>
<dbReference type="InterPro" id="IPR036962">
    <property type="entry name" value="Glyco_hydro_3_N_sf"/>
</dbReference>